<evidence type="ECO:0000259" key="10">
    <source>
        <dbReference type="PROSITE" id="PS50175"/>
    </source>
</evidence>
<dbReference type="Gene3D" id="4.10.60.10">
    <property type="entry name" value="Zinc finger, CCHC-type"/>
    <property type="match status" value="1"/>
</dbReference>
<sequence length="680" mass="77384">MTDRDRGGAARAADGGSGGGELPSQTDVLAQLMAQMQQQKLMMETMQEELWQLRQQQQPAQPPVLPPAQPTVQPPVHPLVQTQLSLQPRLQQIPKPPTFNPNVNDFATWAIQLDNFFDLYQVEDDRERRQVLMLALTEDVIKVLTALTMGQPHTKTYDELFSLLKDRHVKKAILPMRRDAFLKARQKGLQTVDEWQTDVCKLAVECEFGTLLESMMLTVFLGGLRDDRLRIHLHAKELTTLWEAVDAARLYEAQRCLPPNSTQQEQPQEVYALNQRWQGQQQTWKGRSQTDSESDSSGAESSEQKTQHKERGKSFPGRCFNCNEYGHRASACKKSKKRKADLNAIYALQETSLAYLTLRAGESKVRFQVDTGTTLTVFTNEDWQAIGRPRLKAPSYEARSYSGHAVKLKGEMELDVFLRGRRHRLKAFVAEDVEHSIMGREWLKLVDGWEQFQERLKEQPDFELKQGRIEYVNFVKREIPQSQQQLDVSSSPPSRDDSLRRRLLLQDVSSSPPSRDDSFRRRLQRTTSLRRCANRHHLPTQVKSLLPLQPLQNDSPLPPSRDDSSSSLPTLKDLLPSLPSQPSRNDFLSLPPTLDYSLPPQPLRDASSPSLPSRGRLPPPTLNDRALVYSTLLDCLLPSARRKPSTPKSKEKGRKRKKKLAELAEEVAELNPEIAEDPPV</sequence>
<evidence type="ECO:0000256" key="4">
    <source>
        <dbReference type="ARBA" id="ARBA00022759"/>
    </source>
</evidence>
<feature type="region of interest" description="Disordered" evidence="8">
    <location>
        <begin position="505"/>
        <end position="623"/>
    </location>
</feature>
<evidence type="ECO:0000259" key="9">
    <source>
        <dbReference type="PROSITE" id="PS50158"/>
    </source>
</evidence>
<keyword evidence="2" id="KW-0548">Nucleotidyltransferase</keyword>
<feature type="region of interest" description="Disordered" evidence="8">
    <location>
        <begin position="281"/>
        <end position="313"/>
    </location>
</feature>
<evidence type="ECO:0000256" key="2">
    <source>
        <dbReference type="ARBA" id="ARBA00022695"/>
    </source>
</evidence>
<evidence type="ECO:0000256" key="8">
    <source>
        <dbReference type="SAM" id="MobiDB-lite"/>
    </source>
</evidence>
<keyword evidence="11" id="KW-1185">Reference proteome</keyword>
<dbReference type="SMART" id="SM00343">
    <property type="entry name" value="ZnF_C2HC"/>
    <property type="match status" value="1"/>
</dbReference>
<dbReference type="WBParaSite" id="PSAMB.scaffold1152size35216.g11317.t1">
    <property type="protein sequence ID" value="PSAMB.scaffold1152size35216.g11317.t1"/>
    <property type="gene ID" value="PSAMB.scaffold1152size35216.g11317"/>
</dbReference>
<feature type="region of interest" description="Disordered" evidence="8">
    <location>
        <begin position="1"/>
        <end position="24"/>
    </location>
</feature>
<dbReference type="GO" id="GO:0019899">
    <property type="term" value="F:enzyme binding"/>
    <property type="evidence" value="ECO:0007669"/>
    <property type="project" value="UniProtKB-ARBA"/>
</dbReference>
<reference evidence="12" key="1">
    <citation type="submission" date="2022-11" db="UniProtKB">
        <authorList>
            <consortium name="WormBaseParasite"/>
        </authorList>
    </citation>
    <scope>IDENTIFICATION</scope>
</reference>
<keyword evidence="6" id="KW-0479">Metal-binding</keyword>
<name>A0A914UP93_9BILA</name>
<evidence type="ECO:0000256" key="3">
    <source>
        <dbReference type="ARBA" id="ARBA00022722"/>
    </source>
</evidence>
<dbReference type="SUPFAM" id="SSF50630">
    <property type="entry name" value="Acid proteases"/>
    <property type="match status" value="1"/>
</dbReference>
<keyword evidence="1" id="KW-0808">Transferase</keyword>
<protein>
    <submittedName>
        <fullName evidence="12">CCHC-type domain-containing protein</fullName>
    </submittedName>
</protein>
<evidence type="ECO:0000313" key="12">
    <source>
        <dbReference type="WBParaSite" id="PSAMB.scaffold1152size35216.g11317.t1"/>
    </source>
</evidence>
<proteinExistence type="predicted"/>
<evidence type="ECO:0000256" key="1">
    <source>
        <dbReference type="ARBA" id="ARBA00022679"/>
    </source>
</evidence>
<dbReference type="GO" id="GO:0016779">
    <property type="term" value="F:nucleotidyltransferase activity"/>
    <property type="evidence" value="ECO:0007669"/>
    <property type="project" value="UniProtKB-KW"/>
</dbReference>
<feature type="compositionally biased region" description="Low complexity" evidence="8">
    <location>
        <begin position="607"/>
        <end position="616"/>
    </location>
</feature>
<dbReference type="InterPro" id="IPR001995">
    <property type="entry name" value="Peptidase_A2_cat"/>
</dbReference>
<dbReference type="GO" id="GO:0003676">
    <property type="term" value="F:nucleic acid binding"/>
    <property type="evidence" value="ECO:0007669"/>
    <property type="project" value="InterPro"/>
</dbReference>
<dbReference type="GO" id="GO:0006508">
    <property type="term" value="P:proteolysis"/>
    <property type="evidence" value="ECO:0007669"/>
    <property type="project" value="InterPro"/>
</dbReference>
<dbReference type="GO" id="GO:0004519">
    <property type="term" value="F:endonuclease activity"/>
    <property type="evidence" value="ECO:0007669"/>
    <property type="project" value="UniProtKB-KW"/>
</dbReference>
<dbReference type="SUPFAM" id="SSF57756">
    <property type="entry name" value="Retrovirus zinc finger-like domains"/>
    <property type="match status" value="1"/>
</dbReference>
<dbReference type="InterPro" id="IPR001878">
    <property type="entry name" value="Znf_CCHC"/>
</dbReference>
<dbReference type="Proteomes" id="UP000887566">
    <property type="component" value="Unplaced"/>
</dbReference>
<evidence type="ECO:0000256" key="6">
    <source>
        <dbReference type="PROSITE-ProRule" id="PRU00047"/>
    </source>
</evidence>
<feature type="domain" description="CCHC-type" evidence="9">
    <location>
        <begin position="318"/>
        <end position="334"/>
    </location>
</feature>
<keyword evidence="6" id="KW-0862">Zinc</keyword>
<keyword evidence="6" id="KW-0863">Zinc-finger</keyword>
<feature type="domain" description="Peptidase A2" evidence="10">
    <location>
        <begin position="365"/>
        <end position="442"/>
    </location>
</feature>
<evidence type="ECO:0000256" key="7">
    <source>
        <dbReference type="SAM" id="Coils"/>
    </source>
</evidence>
<accession>A0A914UP93</accession>
<dbReference type="InterPro" id="IPR036875">
    <property type="entry name" value="Znf_CCHC_sf"/>
</dbReference>
<dbReference type="PROSITE" id="PS50175">
    <property type="entry name" value="ASP_PROT_RETROV"/>
    <property type="match status" value="1"/>
</dbReference>
<feature type="compositionally biased region" description="Basic residues" evidence="8">
    <location>
        <begin position="640"/>
        <end position="659"/>
    </location>
</feature>
<feature type="coiled-coil region" evidence="7">
    <location>
        <begin position="29"/>
        <end position="56"/>
    </location>
</feature>
<feature type="region of interest" description="Disordered" evidence="8">
    <location>
        <begin position="638"/>
        <end position="660"/>
    </location>
</feature>
<dbReference type="PANTHER" id="PTHR37984:SF5">
    <property type="entry name" value="PROTEIN NYNRIN-LIKE"/>
    <property type="match status" value="1"/>
</dbReference>
<keyword evidence="5" id="KW-0378">Hydrolase</keyword>
<dbReference type="PANTHER" id="PTHR37984">
    <property type="entry name" value="PROTEIN CBG26694"/>
    <property type="match status" value="1"/>
</dbReference>
<dbReference type="GO" id="GO:0008270">
    <property type="term" value="F:zinc ion binding"/>
    <property type="evidence" value="ECO:0007669"/>
    <property type="project" value="UniProtKB-KW"/>
</dbReference>
<keyword evidence="3" id="KW-0540">Nuclease</keyword>
<feature type="compositionally biased region" description="Basic and acidic residues" evidence="8">
    <location>
        <begin position="302"/>
        <end position="313"/>
    </location>
</feature>
<keyword evidence="7" id="KW-0175">Coiled coil</keyword>
<dbReference type="InterPro" id="IPR021109">
    <property type="entry name" value="Peptidase_aspartic_dom_sf"/>
</dbReference>
<dbReference type="GO" id="GO:0004190">
    <property type="term" value="F:aspartic-type endopeptidase activity"/>
    <property type="evidence" value="ECO:0007669"/>
    <property type="project" value="InterPro"/>
</dbReference>
<dbReference type="InterPro" id="IPR050951">
    <property type="entry name" value="Retrovirus_Pol_polyprotein"/>
</dbReference>
<dbReference type="AlphaFoldDB" id="A0A914UP93"/>
<dbReference type="PROSITE" id="PS50158">
    <property type="entry name" value="ZF_CCHC"/>
    <property type="match status" value="1"/>
</dbReference>
<keyword evidence="4" id="KW-0255">Endonuclease</keyword>
<evidence type="ECO:0000256" key="5">
    <source>
        <dbReference type="ARBA" id="ARBA00022801"/>
    </source>
</evidence>
<evidence type="ECO:0000313" key="11">
    <source>
        <dbReference type="Proteomes" id="UP000887566"/>
    </source>
</evidence>
<organism evidence="11 12">
    <name type="scientific">Plectus sambesii</name>
    <dbReference type="NCBI Taxonomy" id="2011161"/>
    <lineage>
        <taxon>Eukaryota</taxon>
        <taxon>Metazoa</taxon>
        <taxon>Ecdysozoa</taxon>
        <taxon>Nematoda</taxon>
        <taxon>Chromadorea</taxon>
        <taxon>Plectida</taxon>
        <taxon>Plectina</taxon>
        <taxon>Plectoidea</taxon>
        <taxon>Plectidae</taxon>
        <taxon>Plectus</taxon>
    </lineage>
</organism>